<reference evidence="1 2" key="1">
    <citation type="submission" date="2023-07" db="EMBL/GenBank/DDBJ databases">
        <title>Sorghum-associated microbial communities from plants grown in Nebraska, USA.</title>
        <authorList>
            <person name="Schachtman D."/>
        </authorList>
    </citation>
    <scope>NUCLEOTIDE SEQUENCE [LARGE SCALE GENOMIC DNA]</scope>
    <source>
        <strain evidence="1 2">CC482</strain>
    </source>
</reference>
<proteinExistence type="predicted"/>
<evidence type="ECO:0000313" key="2">
    <source>
        <dbReference type="Proteomes" id="UP001229346"/>
    </source>
</evidence>
<accession>A0ABT9U2L8</accession>
<evidence type="ECO:0000313" key="1">
    <source>
        <dbReference type="EMBL" id="MDQ0112960.1"/>
    </source>
</evidence>
<dbReference type="Proteomes" id="UP001229346">
    <property type="component" value="Unassembled WGS sequence"/>
</dbReference>
<dbReference type="EMBL" id="JAUSSU010000004">
    <property type="protein sequence ID" value="MDQ0112960.1"/>
    <property type="molecule type" value="Genomic_DNA"/>
</dbReference>
<sequence>MAVQREPKRWLSLSYSGLAAMDQYTFTGSMNMSLNGGTSFSPRTFEGKVIDHKQLTLQTNSGDQLHINPVLVLESLAQSDKNNIVISESSDPDTITLQIAEDDEASKKRWEQRLRQQLEALMVNEPPVSATYKKEWDQEAERSRKQLEAMLSSMRTKSSYELVIDRNRLLPLRLDEQTVFQYEYGGKTASEARHTAIRFQAFDGSSSAAVQ</sequence>
<organism evidence="1 2">
    <name type="scientific">Paenibacillus harenae</name>
    <dbReference type="NCBI Taxonomy" id="306543"/>
    <lineage>
        <taxon>Bacteria</taxon>
        <taxon>Bacillati</taxon>
        <taxon>Bacillota</taxon>
        <taxon>Bacilli</taxon>
        <taxon>Bacillales</taxon>
        <taxon>Paenibacillaceae</taxon>
        <taxon>Paenibacillus</taxon>
    </lineage>
</organism>
<dbReference type="RefSeq" id="WP_307203896.1">
    <property type="nucleotide sequence ID" value="NZ_JAUSSU010000004.1"/>
</dbReference>
<name>A0ABT9U2L8_PAEHA</name>
<gene>
    <name evidence="1" type="ORF">J2T15_002395</name>
</gene>
<keyword evidence="2" id="KW-1185">Reference proteome</keyword>
<comment type="caution">
    <text evidence="1">The sequence shown here is derived from an EMBL/GenBank/DDBJ whole genome shotgun (WGS) entry which is preliminary data.</text>
</comment>
<protein>
    <submittedName>
        <fullName evidence="1">Uncharacterized protein</fullName>
    </submittedName>
</protein>